<keyword evidence="1" id="KW-0472">Membrane</keyword>
<keyword evidence="1" id="KW-1133">Transmembrane helix</keyword>
<dbReference type="EMBL" id="FOJI01000004">
    <property type="protein sequence ID" value="SEW06804.1"/>
    <property type="molecule type" value="Genomic_DNA"/>
</dbReference>
<feature type="transmembrane region" description="Helical" evidence="1">
    <location>
        <begin position="21"/>
        <end position="40"/>
    </location>
</feature>
<dbReference type="Proteomes" id="UP000199701">
    <property type="component" value="Unassembled WGS sequence"/>
</dbReference>
<proteinExistence type="predicted"/>
<dbReference type="RefSeq" id="WP_092451701.1">
    <property type="nucleotide sequence ID" value="NZ_FOJI01000004.1"/>
</dbReference>
<reference evidence="2 3" key="1">
    <citation type="submission" date="2016-10" db="EMBL/GenBank/DDBJ databases">
        <authorList>
            <person name="de Groot N.N."/>
        </authorList>
    </citation>
    <scope>NUCLEOTIDE SEQUENCE [LARGE SCALE GENOMIC DNA]</scope>
    <source>
        <strain evidence="2 3">DSM 9179</strain>
    </source>
</reference>
<protein>
    <submittedName>
        <fullName evidence="2">Uncharacterized protein</fullName>
    </submittedName>
</protein>
<accession>A0A1I0NY91</accession>
<organism evidence="2 3">
    <name type="scientific">[Clostridium] fimetarium</name>
    <dbReference type="NCBI Taxonomy" id="99656"/>
    <lineage>
        <taxon>Bacteria</taxon>
        <taxon>Bacillati</taxon>
        <taxon>Bacillota</taxon>
        <taxon>Clostridia</taxon>
        <taxon>Lachnospirales</taxon>
        <taxon>Lachnospiraceae</taxon>
    </lineage>
</organism>
<dbReference type="STRING" id="99656.SAMN05421659_1043"/>
<gene>
    <name evidence="2" type="ORF">SAMN05421659_1043</name>
</gene>
<keyword evidence="3" id="KW-1185">Reference proteome</keyword>
<evidence type="ECO:0000313" key="3">
    <source>
        <dbReference type="Proteomes" id="UP000199701"/>
    </source>
</evidence>
<evidence type="ECO:0000256" key="1">
    <source>
        <dbReference type="SAM" id="Phobius"/>
    </source>
</evidence>
<evidence type="ECO:0000313" key="2">
    <source>
        <dbReference type="EMBL" id="SEW06804.1"/>
    </source>
</evidence>
<sequence length="73" mass="8525">MKQSDDEIINARIKKSKSMELASLIIWLVGIIFFNVSKITDPALEVVLIVISLSAMVFYILLRFRRYQYESKK</sequence>
<name>A0A1I0NY91_9FIRM</name>
<feature type="transmembrane region" description="Helical" evidence="1">
    <location>
        <begin position="46"/>
        <end position="64"/>
    </location>
</feature>
<dbReference type="AlphaFoldDB" id="A0A1I0NY91"/>
<keyword evidence="1" id="KW-0812">Transmembrane</keyword>